<comment type="caution">
    <text evidence="1">The sequence shown here is derived from an EMBL/GenBank/DDBJ whole genome shotgun (WGS) entry which is preliminary data.</text>
</comment>
<evidence type="ECO:0000313" key="2">
    <source>
        <dbReference type="Proteomes" id="UP001356427"/>
    </source>
</evidence>
<reference evidence="1 2" key="1">
    <citation type="submission" date="2021-04" db="EMBL/GenBank/DDBJ databases">
        <authorList>
            <person name="De Guttry C."/>
            <person name="Zahm M."/>
            <person name="Klopp C."/>
            <person name="Cabau C."/>
            <person name="Louis A."/>
            <person name="Berthelot C."/>
            <person name="Parey E."/>
            <person name="Roest Crollius H."/>
            <person name="Montfort J."/>
            <person name="Robinson-Rechavi M."/>
            <person name="Bucao C."/>
            <person name="Bouchez O."/>
            <person name="Gislard M."/>
            <person name="Lluch J."/>
            <person name="Milhes M."/>
            <person name="Lampietro C."/>
            <person name="Lopez Roques C."/>
            <person name="Donnadieu C."/>
            <person name="Braasch I."/>
            <person name="Desvignes T."/>
            <person name="Postlethwait J."/>
            <person name="Bobe J."/>
            <person name="Wedekind C."/>
            <person name="Guiguen Y."/>
        </authorList>
    </citation>
    <scope>NUCLEOTIDE SEQUENCE [LARGE SCALE GENOMIC DNA]</scope>
    <source>
        <strain evidence="1">Cs_M1</strain>
        <tissue evidence="1">Blood</tissue>
    </source>
</reference>
<evidence type="ECO:0000313" key="1">
    <source>
        <dbReference type="EMBL" id="KAK6316189.1"/>
    </source>
</evidence>
<dbReference type="Proteomes" id="UP001356427">
    <property type="component" value="Unassembled WGS sequence"/>
</dbReference>
<protein>
    <submittedName>
        <fullName evidence="1">Uncharacterized protein</fullName>
    </submittedName>
</protein>
<gene>
    <name evidence="1" type="ORF">J4Q44_G00137130</name>
</gene>
<proteinExistence type="predicted"/>
<dbReference type="AlphaFoldDB" id="A0AAN8QUD6"/>
<name>A0AAN8QUD6_9TELE</name>
<dbReference type="EMBL" id="JAGTTL010000011">
    <property type="protein sequence ID" value="KAK6316189.1"/>
    <property type="molecule type" value="Genomic_DNA"/>
</dbReference>
<accession>A0AAN8QUD6</accession>
<sequence length="110" mass="12917">MYFCTLLSHTVRMWVRLIYSVNNIIHVEFWVDIYSHLCVCVREKRESLYVSTETETGHSVISCPIPVPFAPVHRLRLSKAQLLSLRVLLWNKGKVLQHNQYSESTEDSIR</sequence>
<organism evidence="1 2">
    <name type="scientific">Coregonus suidteri</name>
    <dbReference type="NCBI Taxonomy" id="861788"/>
    <lineage>
        <taxon>Eukaryota</taxon>
        <taxon>Metazoa</taxon>
        <taxon>Chordata</taxon>
        <taxon>Craniata</taxon>
        <taxon>Vertebrata</taxon>
        <taxon>Euteleostomi</taxon>
        <taxon>Actinopterygii</taxon>
        <taxon>Neopterygii</taxon>
        <taxon>Teleostei</taxon>
        <taxon>Protacanthopterygii</taxon>
        <taxon>Salmoniformes</taxon>
        <taxon>Salmonidae</taxon>
        <taxon>Coregoninae</taxon>
        <taxon>Coregonus</taxon>
    </lineage>
</organism>
<keyword evidence="2" id="KW-1185">Reference proteome</keyword>